<dbReference type="GO" id="GO:0005874">
    <property type="term" value="C:microtubule"/>
    <property type="evidence" value="ECO:0007669"/>
    <property type="project" value="TreeGrafter"/>
</dbReference>
<comment type="caution">
    <text evidence="6">The sequence shown here is derived from an EMBL/GenBank/DDBJ whole genome shotgun (WGS) entry which is preliminary data.</text>
</comment>
<dbReference type="SMART" id="SM00053">
    <property type="entry name" value="DYNc"/>
    <property type="match status" value="1"/>
</dbReference>
<feature type="region of interest" description="Disordered" evidence="4">
    <location>
        <begin position="908"/>
        <end position="943"/>
    </location>
</feature>
<dbReference type="VEuPathDB" id="FungiDB:MFRU_022g00400"/>
<feature type="compositionally biased region" description="Basic and acidic residues" evidence="4">
    <location>
        <begin position="908"/>
        <end position="917"/>
    </location>
</feature>
<feature type="coiled-coil region" evidence="3">
    <location>
        <begin position="844"/>
        <end position="881"/>
    </location>
</feature>
<organism evidence="6 7">
    <name type="scientific">Monilinia fructicola</name>
    <name type="common">Brown rot fungus</name>
    <name type="synonym">Ciboria fructicola</name>
    <dbReference type="NCBI Taxonomy" id="38448"/>
    <lineage>
        <taxon>Eukaryota</taxon>
        <taxon>Fungi</taxon>
        <taxon>Dikarya</taxon>
        <taxon>Ascomycota</taxon>
        <taxon>Pezizomycotina</taxon>
        <taxon>Leotiomycetes</taxon>
        <taxon>Helotiales</taxon>
        <taxon>Sclerotiniaceae</taxon>
        <taxon>Monilinia</taxon>
    </lineage>
</organism>
<dbReference type="InterPro" id="IPR000375">
    <property type="entry name" value="Dynamin_stalk"/>
</dbReference>
<dbReference type="InterPro" id="IPR020850">
    <property type="entry name" value="GED_dom"/>
</dbReference>
<dbReference type="PANTHER" id="PTHR11566:SF131">
    <property type="entry name" value="GTPASE, PUTATIVE (AFU_ORTHOLOGUE AFUA_6G07630)-RELATED"/>
    <property type="match status" value="1"/>
</dbReference>
<feature type="domain" description="GED" evidence="5">
    <location>
        <begin position="786"/>
        <end position="883"/>
    </location>
</feature>
<feature type="compositionally biased region" description="Polar residues" evidence="4">
    <location>
        <begin position="14"/>
        <end position="42"/>
    </location>
</feature>
<dbReference type="GO" id="GO:0003924">
    <property type="term" value="F:GTPase activity"/>
    <property type="evidence" value="ECO:0007669"/>
    <property type="project" value="InterPro"/>
</dbReference>
<dbReference type="InterPro" id="IPR001401">
    <property type="entry name" value="Dynamin_GTPase"/>
</dbReference>
<evidence type="ECO:0000313" key="6">
    <source>
        <dbReference type="EMBL" id="KAA8565989.1"/>
    </source>
</evidence>
<evidence type="ECO:0000259" key="5">
    <source>
        <dbReference type="PROSITE" id="PS51388"/>
    </source>
</evidence>
<accession>A0A5M9JDK3</accession>
<dbReference type="GO" id="GO:0031623">
    <property type="term" value="P:receptor internalization"/>
    <property type="evidence" value="ECO:0007669"/>
    <property type="project" value="TreeGrafter"/>
</dbReference>
<proteinExistence type="predicted"/>
<feature type="region of interest" description="Disordered" evidence="4">
    <location>
        <begin position="1"/>
        <end position="58"/>
    </location>
</feature>
<keyword evidence="1" id="KW-0547">Nucleotide-binding</keyword>
<dbReference type="PRINTS" id="PR00195">
    <property type="entry name" value="DYNAMIN"/>
</dbReference>
<evidence type="ECO:0000256" key="1">
    <source>
        <dbReference type="ARBA" id="ARBA00022741"/>
    </source>
</evidence>
<evidence type="ECO:0000313" key="7">
    <source>
        <dbReference type="Proteomes" id="UP000322873"/>
    </source>
</evidence>
<dbReference type="GO" id="GO:0005886">
    <property type="term" value="C:plasma membrane"/>
    <property type="evidence" value="ECO:0007669"/>
    <property type="project" value="TreeGrafter"/>
</dbReference>
<dbReference type="Pfam" id="PF00350">
    <property type="entry name" value="Dynamin_N"/>
    <property type="match status" value="1"/>
</dbReference>
<sequence>MASRITRNHKEEITSTGGRLKTSTGTQVPISPRINYSATSSHPYRCTSKESDSRATTPSLDSMAGIHMVAKDPQLLIEALSELSDFDVEHVVDLPRIIVVGDQSVGKSTLITLISGVDLPKKSGCCTRCPANIVTKSGSTWSCTISLRQKYGYRPPKTPIRDRDVHKNNQFPPWFEQEQTIKEFAKFTDKTKLGEAMEWAQIALLNHNQDYEQFIPGKGQRYLDKNTATVAEVTPNIVKVEITGPNLLSLSFFDLPGIISNTPTVDQRYLIKVFENIAKSYIKSPNTLIIFAMTMQVEAVLSRAKAIIEEERATDRCMGVLTKPDTIVEKDGNNDWEKILSGDEHRLGHGWRVTKQPGPGFQAGEKGYHVKAGEDEQEFFATSELWSVKWKKFEKQCGIPRIQSKLSRLLADSIQKSLPDIKARIASRKDIIIEELKGLPELPSRNVQVHVNNLLRDLSQDVQKVMSSQHNSSDKTFHDGWDKLCSQFHELILHNKPKITLSDPSDVLKVKVINLDDDDGDDDHIPVPSDHIQVVPISEGNSKRTHSQIATDKDPAPATPSSSMANSETPTPRNPRQKARSDSNPFINTIFENHAHYGKGFTTIGEIRRKIENHTYVGLHGTVNAVPLYEYFCKKVVRNWQPPTRQLLLGVINLLRSEIGKIVQKVLGPYQQTGLYRVSTQIIENWIQDELLVTHRDRLDDLYELETRLPFTKNSDLQTRKQIEKLDLQKIRHRVRAIRLVDKELWCKSKKMKAKPDEKGAYLQEKKKFVEQVTPEQLGEDPFKNEIDVAANIRAYYLVAASRYIECVLIRINNGLFIQVKENIGDLLESKLGTHDPATGVAKCQQLMEENSEVGERRRKLQTELQKIEDFEVRFEKLLEDIKRPKEDEASYTVGVQDEMDYFQADRSETREPEEYGYRQQSPIQDMLRKRRNTDTYKRDQGPVKILKTGEEYVNDRFEDTDMEDVA</sequence>
<dbReference type="AlphaFoldDB" id="A0A5M9JDK3"/>
<protein>
    <recommendedName>
        <fullName evidence="5">GED domain-containing protein</fullName>
    </recommendedName>
</protein>
<dbReference type="GO" id="GO:0008017">
    <property type="term" value="F:microtubule binding"/>
    <property type="evidence" value="ECO:0007669"/>
    <property type="project" value="TreeGrafter"/>
</dbReference>
<keyword evidence="3" id="KW-0175">Coiled coil</keyword>
<evidence type="ECO:0000256" key="2">
    <source>
        <dbReference type="ARBA" id="ARBA00023134"/>
    </source>
</evidence>
<keyword evidence="7" id="KW-1185">Reference proteome</keyword>
<gene>
    <name evidence="6" type="ORF">EYC84_009791</name>
</gene>
<evidence type="ECO:0000256" key="3">
    <source>
        <dbReference type="SAM" id="Coils"/>
    </source>
</evidence>
<dbReference type="InterPro" id="IPR027417">
    <property type="entry name" value="P-loop_NTPase"/>
</dbReference>
<name>A0A5M9JDK3_MONFR</name>
<dbReference type="SUPFAM" id="SSF52540">
    <property type="entry name" value="P-loop containing nucleoside triphosphate hydrolases"/>
    <property type="match status" value="1"/>
</dbReference>
<dbReference type="GO" id="GO:0005525">
    <property type="term" value="F:GTP binding"/>
    <property type="evidence" value="ECO:0007669"/>
    <property type="project" value="InterPro"/>
</dbReference>
<evidence type="ECO:0000256" key="4">
    <source>
        <dbReference type="SAM" id="MobiDB-lite"/>
    </source>
</evidence>
<dbReference type="Proteomes" id="UP000322873">
    <property type="component" value="Unassembled WGS sequence"/>
</dbReference>
<dbReference type="InterPro" id="IPR045063">
    <property type="entry name" value="Dynamin_N"/>
</dbReference>
<dbReference type="Pfam" id="PF01031">
    <property type="entry name" value="Dynamin_M"/>
    <property type="match status" value="1"/>
</dbReference>
<dbReference type="InterPro" id="IPR022812">
    <property type="entry name" value="Dynamin"/>
</dbReference>
<keyword evidence="2" id="KW-0342">GTP-binding</keyword>
<dbReference type="Gene3D" id="1.20.120.1240">
    <property type="entry name" value="Dynamin, middle domain"/>
    <property type="match status" value="1"/>
</dbReference>
<feature type="compositionally biased region" description="Basic and acidic residues" evidence="4">
    <location>
        <begin position="933"/>
        <end position="943"/>
    </location>
</feature>
<dbReference type="GO" id="GO:0005737">
    <property type="term" value="C:cytoplasm"/>
    <property type="evidence" value="ECO:0007669"/>
    <property type="project" value="TreeGrafter"/>
</dbReference>
<reference evidence="6 7" key="1">
    <citation type="submission" date="2019-06" db="EMBL/GenBank/DDBJ databases">
        <title>Genome Sequence of the Brown Rot Fungal Pathogen Monilinia fructicola.</title>
        <authorList>
            <person name="De Miccolis Angelini R.M."/>
            <person name="Landi L."/>
            <person name="Abate D."/>
            <person name="Pollastro S."/>
            <person name="Romanazzi G."/>
            <person name="Faretra F."/>
        </authorList>
    </citation>
    <scope>NUCLEOTIDE SEQUENCE [LARGE SCALE GENOMIC DNA]</scope>
    <source>
        <strain evidence="6 7">Mfrc123</strain>
    </source>
</reference>
<feature type="region of interest" description="Disordered" evidence="4">
    <location>
        <begin position="519"/>
        <end position="583"/>
    </location>
</feature>
<dbReference type="EMBL" id="VICG01000013">
    <property type="protein sequence ID" value="KAA8565989.1"/>
    <property type="molecule type" value="Genomic_DNA"/>
</dbReference>
<dbReference type="PROSITE" id="PS51388">
    <property type="entry name" value="GED"/>
    <property type="match status" value="1"/>
</dbReference>
<dbReference type="Gene3D" id="3.40.50.300">
    <property type="entry name" value="P-loop containing nucleotide triphosphate hydrolases"/>
    <property type="match status" value="1"/>
</dbReference>
<dbReference type="PANTHER" id="PTHR11566">
    <property type="entry name" value="DYNAMIN"/>
    <property type="match status" value="1"/>
</dbReference>
<feature type="compositionally biased region" description="Polar residues" evidence="4">
    <location>
        <begin position="559"/>
        <end position="571"/>
    </location>
</feature>